<feature type="signal peptide" evidence="1">
    <location>
        <begin position="1"/>
        <end position="19"/>
    </location>
</feature>
<proteinExistence type="predicted"/>
<accession>A0A9P3B8Y4</accession>
<dbReference type="GeneID" id="67002331"/>
<dbReference type="OrthoDB" id="3641682at2759"/>
<name>A0A9P3B8Y4_9EURO</name>
<evidence type="ECO:0000256" key="1">
    <source>
        <dbReference type="SAM" id="SignalP"/>
    </source>
</evidence>
<dbReference type="AlphaFoldDB" id="A0A9P3B8Y4"/>
<keyword evidence="3" id="KW-1185">Reference proteome</keyword>
<evidence type="ECO:0008006" key="4">
    <source>
        <dbReference type="Google" id="ProtNLM"/>
    </source>
</evidence>
<dbReference type="EMBL" id="BHVY01000002">
    <property type="protein sequence ID" value="GIJ84868.1"/>
    <property type="molecule type" value="Genomic_DNA"/>
</dbReference>
<sequence length="347" mass="36973">MIISVPISTVLAFLPAVLGIPTLNTRQDTKAVEIEVELVGDTSKVSIAVIDQETSEVLGRSCSSTLNSGGFANFPIATNLDIYGGGKITVGPTVYEVHENPEFSGGITCSRIYNDAGAFVTCTASIPVSLQATALGKSSLPGCFAKGATSNLKRASKSIRTANSSPEPAIAPLNETVQQANHSLHARQYECSQWNYYTRNVGDGNPHQNYWDKQLSENINCGASPSCSVGHEQSSSFSVEWSASAAAFEWISGGFAVQEEWTTGNEYTCFGNQGDTVCVWYNTAHTAYTVQNWEENVCTSPTQSGDPYVMFSPNQNNAGGGYYCVVGTCRSEGQGYWDKSGPAGGPP</sequence>
<reference evidence="2 3" key="1">
    <citation type="submission" date="2018-10" db="EMBL/GenBank/DDBJ databases">
        <title>Pan-genome distribution and transcriptional activeness of fungal secondary metabolism genes in Aspergillus section Fumigati.</title>
        <authorList>
            <person name="Takahashi H."/>
            <person name="Umemura M."/>
            <person name="Ninomiya A."/>
            <person name="Kusuya Y."/>
            <person name="Urayama S."/>
            <person name="Shimizu M."/>
            <person name="Watanabe A."/>
            <person name="Kamei K."/>
            <person name="Yaguchi T."/>
            <person name="Hagiwara D."/>
        </authorList>
    </citation>
    <scope>NUCLEOTIDE SEQUENCE [LARGE SCALE GENOMIC DNA]</scope>
    <source>
        <strain evidence="2 3">IFM 55266</strain>
    </source>
</reference>
<keyword evidence="1" id="KW-0732">Signal</keyword>
<dbReference type="Proteomes" id="UP001043456">
    <property type="component" value="Unassembled WGS sequence"/>
</dbReference>
<comment type="caution">
    <text evidence="2">The sequence shown here is derived from an EMBL/GenBank/DDBJ whole genome shotgun (WGS) entry which is preliminary data.</text>
</comment>
<evidence type="ECO:0000313" key="2">
    <source>
        <dbReference type="EMBL" id="GIJ84868.1"/>
    </source>
</evidence>
<organism evidence="2 3">
    <name type="scientific">Aspergillus pseudoviridinutans</name>
    <dbReference type="NCBI Taxonomy" id="1517512"/>
    <lineage>
        <taxon>Eukaryota</taxon>
        <taxon>Fungi</taxon>
        <taxon>Dikarya</taxon>
        <taxon>Ascomycota</taxon>
        <taxon>Pezizomycotina</taxon>
        <taxon>Eurotiomycetes</taxon>
        <taxon>Eurotiomycetidae</taxon>
        <taxon>Eurotiales</taxon>
        <taxon>Aspergillaceae</taxon>
        <taxon>Aspergillus</taxon>
        <taxon>Aspergillus subgen. Fumigati</taxon>
    </lineage>
</organism>
<feature type="chain" id="PRO_5040150285" description="Ig-like domain-containing protein" evidence="1">
    <location>
        <begin position="20"/>
        <end position="347"/>
    </location>
</feature>
<protein>
    <recommendedName>
        <fullName evidence="4">Ig-like domain-containing protein</fullName>
    </recommendedName>
</protein>
<evidence type="ECO:0000313" key="3">
    <source>
        <dbReference type="Proteomes" id="UP001043456"/>
    </source>
</evidence>
<gene>
    <name evidence="2" type="ORF">Asppvi_003719</name>
</gene>
<dbReference type="RefSeq" id="XP_043155615.1">
    <property type="nucleotide sequence ID" value="XM_043299680.1"/>
</dbReference>